<feature type="transmembrane region" description="Helical" evidence="1">
    <location>
        <begin position="82"/>
        <end position="99"/>
    </location>
</feature>
<proteinExistence type="predicted"/>
<reference evidence="2" key="2">
    <citation type="submission" date="2022-07" db="EMBL/GenBank/DDBJ databases">
        <authorList>
            <person name="Niu G."/>
        </authorList>
    </citation>
    <scope>NUCLEOTIDE SEQUENCE</scope>
</reference>
<geneLocation type="mitochondrion" evidence="2"/>
<accession>A0A9E8CQB4</accession>
<sequence length="168" mass="19975">MLNFFTLLLLINTMMMYMIKTPFSLGMILLIQTLLISIMSGMLTLTFWYSYMLFLILLGSLLIIFIYVSSLISNVKFLFNKWMLMNIIIILSIFMFMKFNNMNILFEDLMKFSDMDTNKNFLMKMSMNKLFNKPIYIISFMMMNYLFITLIIVVKISNINMGSLRKTF</sequence>
<keyword evidence="1" id="KW-0472">Membrane</keyword>
<protein>
    <submittedName>
        <fullName evidence="2">NADH dehydrogenase subunit 6</fullName>
    </submittedName>
</protein>
<name>A0A9E8CQB4_9HYME</name>
<dbReference type="AlphaFoldDB" id="A0A9E8CQB4"/>
<keyword evidence="1" id="KW-1133">Transmembrane helix</keyword>
<evidence type="ECO:0000313" key="2">
    <source>
        <dbReference type="EMBL" id="UZF66149.1"/>
    </source>
</evidence>
<feature type="transmembrane region" description="Helical" evidence="1">
    <location>
        <begin position="48"/>
        <end position="70"/>
    </location>
</feature>
<organism evidence="2">
    <name type="scientific">Neodiprion qinghaiicus</name>
    <dbReference type="NCBI Taxonomy" id="2875978"/>
    <lineage>
        <taxon>Eukaryota</taxon>
        <taxon>Metazoa</taxon>
        <taxon>Ecdysozoa</taxon>
        <taxon>Arthropoda</taxon>
        <taxon>Hexapoda</taxon>
        <taxon>Insecta</taxon>
        <taxon>Pterygota</taxon>
        <taxon>Neoptera</taxon>
        <taxon>Endopterygota</taxon>
        <taxon>Hymenoptera</taxon>
        <taxon>Tenthredinoidea</taxon>
        <taxon>Diprionidae</taxon>
        <taxon>Diprioninae</taxon>
        <taxon>Neodiprion</taxon>
    </lineage>
</organism>
<feature type="transmembrane region" description="Helical" evidence="1">
    <location>
        <begin position="21"/>
        <end position="42"/>
    </location>
</feature>
<keyword evidence="2" id="KW-0496">Mitochondrion</keyword>
<feature type="transmembrane region" description="Helical" evidence="1">
    <location>
        <begin position="135"/>
        <end position="156"/>
    </location>
</feature>
<reference evidence="2" key="1">
    <citation type="journal article" date="2022" name="Insects">
        <title>Phylogenomic Analyses of the Tenthredinoidea Support the Familial Rank of Athaliidae (Insecta, Tenthredinoidea).</title>
        <authorList>
            <person name="Niu G."/>
            <person name="Budak M."/>
            <person name="Korkmaz E.M."/>
            <person name="Dogan O."/>
            <person name="Nel A."/>
            <person name="Wan S."/>
            <person name="Cai C."/>
            <person name="Jouault C."/>
            <person name="Li M."/>
            <person name="Wei M."/>
        </authorList>
    </citation>
    <scope>NUCLEOTIDE SEQUENCE</scope>
</reference>
<dbReference type="EMBL" id="ON964471">
    <property type="protein sequence ID" value="UZF66149.1"/>
    <property type="molecule type" value="Genomic_DNA"/>
</dbReference>
<keyword evidence="1" id="KW-0812">Transmembrane</keyword>
<evidence type="ECO:0000256" key="1">
    <source>
        <dbReference type="SAM" id="Phobius"/>
    </source>
</evidence>
<gene>
    <name evidence="2" type="primary">ND6</name>
</gene>